<evidence type="ECO:0000256" key="10">
    <source>
        <dbReference type="ARBA" id="ARBA00023004"/>
    </source>
</evidence>
<sequence length="438" mass="48987">MNRLYRYILLLVAACSFIWLLAEPNLFSYINFMQWRSALIQATGVISLLLLTVTMLLALRLPFIERLTAGLDKSYRLHKWTAIYGVVIGAVHWLLAIVPKKLVELGILERAGRNRPQFDADSLQAIVMSLRGGAESVGELSLYLFIALTLIALFAPIKYKRFRITHKLMALIFVVIAYHSVVLIKPAYWDNLITPVVVCLAIAGVISAAMSLLGLIGKCRTFQGSVKSIEYDELNQTTKVQINLPRWQGHKAGQFAFLKVAGEEPHPFTITSSSQASLVEFTIKALGDFTATLHQQLNVGDAVEIEGPYGDFQFDDNKQQIWIAGGIGCAAFKARLAELKLSNEHAPVTFYYCTQAPSPTLIREFEQAATQANIEFHVVDNRLVSFLTINEIKQHKGDLSNASIWFCGPTGFGEALKNQLKSERFNLANFHSELFNFR</sequence>
<evidence type="ECO:0000256" key="5">
    <source>
        <dbReference type="ARBA" id="ARBA00022714"/>
    </source>
</evidence>
<protein>
    <submittedName>
        <fullName evidence="15">Ferric reductase-like transmembrane domain-containing protein</fullName>
    </submittedName>
</protein>
<dbReference type="CDD" id="cd06198">
    <property type="entry name" value="FNR_like_3"/>
    <property type="match status" value="1"/>
</dbReference>
<dbReference type="Gene3D" id="2.40.30.10">
    <property type="entry name" value="Translation factors"/>
    <property type="match status" value="1"/>
</dbReference>
<dbReference type="GO" id="GO:0016020">
    <property type="term" value="C:membrane"/>
    <property type="evidence" value="ECO:0007669"/>
    <property type="project" value="UniProtKB-SubCell"/>
</dbReference>
<comment type="cofactor">
    <cofactor evidence="1">
        <name>FAD</name>
        <dbReference type="ChEBI" id="CHEBI:57692"/>
    </cofactor>
</comment>
<gene>
    <name evidence="15" type="ORF">H2O73_03000</name>
</gene>
<dbReference type="SUPFAM" id="SSF63380">
    <property type="entry name" value="Riboflavin synthase domain-like"/>
    <property type="match status" value="1"/>
</dbReference>
<evidence type="ECO:0000256" key="1">
    <source>
        <dbReference type="ARBA" id="ARBA00001974"/>
    </source>
</evidence>
<dbReference type="InterPro" id="IPR050415">
    <property type="entry name" value="MRET"/>
</dbReference>
<evidence type="ECO:0000256" key="4">
    <source>
        <dbReference type="ARBA" id="ARBA00022692"/>
    </source>
</evidence>
<dbReference type="AlphaFoldDB" id="A0A7W2FNF1"/>
<dbReference type="GO" id="GO:0050660">
    <property type="term" value="F:flavin adenine dinucleotide binding"/>
    <property type="evidence" value="ECO:0007669"/>
    <property type="project" value="TreeGrafter"/>
</dbReference>
<keyword evidence="9" id="KW-0560">Oxidoreductase</keyword>
<evidence type="ECO:0000256" key="11">
    <source>
        <dbReference type="ARBA" id="ARBA00023014"/>
    </source>
</evidence>
<dbReference type="Pfam" id="PF01794">
    <property type="entry name" value="Ferric_reduct"/>
    <property type="match status" value="1"/>
</dbReference>
<keyword evidence="7" id="KW-0274">FAD</keyword>
<dbReference type="RefSeq" id="WP_182106372.1">
    <property type="nucleotide sequence ID" value="NZ_JACFYF010000001.1"/>
</dbReference>
<accession>A0A7W2FNF1</accession>
<evidence type="ECO:0000256" key="3">
    <source>
        <dbReference type="ARBA" id="ARBA00022630"/>
    </source>
</evidence>
<keyword evidence="6" id="KW-0479">Metal-binding</keyword>
<keyword evidence="4 13" id="KW-0812">Transmembrane</keyword>
<reference evidence="15 16" key="1">
    <citation type="submission" date="2020-07" db="EMBL/GenBank/DDBJ databases">
        <title>Vibrio marinisediminis sp. nov., isolated from marine sediment.</title>
        <authorList>
            <person name="Ji X."/>
        </authorList>
    </citation>
    <scope>NUCLEOTIDE SEQUENCE [LARGE SCALE GENOMIC DNA]</scope>
    <source>
        <strain evidence="15 16">404</strain>
    </source>
</reference>
<feature type="transmembrane region" description="Helical" evidence="13">
    <location>
        <begin position="80"/>
        <end position="98"/>
    </location>
</feature>
<evidence type="ECO:0000259" key="14">
    <source>
        <dbReference type="PROSITE" id="PS51384"/>
    </source>
</evidence>
<feature type="domain" description="FAD-binding FR-type" evidence="14">
    <location>
        <begin position="219"/>
        <end position="315"/>
    </location>
</feature>
<dbReference type="InterPro" id="IPR013112">
    <property type="entry name" value="FAD-bd_8"/>
</dbReference>
<evidence type="ECO:0000256" key="13">
    <source>
        <dbReference type="SAM" id="Phobius"/>
    </source>
</evidence>
<feature type="transmembrane region" description="Helical" evidence="13">
    <location>
        <begin position="195"/>
        <end position="217"/>
    </location>
</feature>
<dbReference type="GO" id="GO:0046872">
    <property type="term" value="F:metal ion binding"/>
    <property type="evidence" value="ECO:0007669"/>
    <property type="project" value="UniProtKB-KW"/>
</dbReference>
<dbReference type="PANTHER" id="PTHR47354">
    <property type="entry name" value="NADH OXIDOREDUCTASE HCR"/>
    <property type="match status" value="1"/>
</dbReference>
<dbReference type="Pfam" id="PF08022">
    <property type="entry name" value="FAD_binding_8"/>
    <property type="match status" value="1"/>
</dbReference>
<dbReference type="Gene3D" id="3.40.50.80">
    <property type="entry name" value="Nucleotide-binding domain of ferredoxin-NADP reductase (FNR) module"/>
    <property type="match status" value="1"/>
</dbReference>
<evidence type="ECO:0000256" key="8">
    <source>
        <dbReference type="ARBA" id="ARBA00022989"/>
    </source>
</evidence>
<feature type="transmembrane region" description="Helical" evidence="13">
    <location>
        <begin position="169"/>
        <end position="189"/>
    </location>
</feature>
<dbReference type="InterPro" id="IPR039261">
    <property type="entry name" value="FNR_nucleotide-bd"/>
</dbReference>
<keyword evidence="10" id="KW-0408">Iron</keyword>
<dbReference type="PROSITE" id="PS51384">
    <property type="entry name" value="FAD_FR"/>
    <property type="match status" value="1"/>
</dbReference>
<dbReference type="InterPro" id="IPR013130">
    <property type="entry name" value="Fe3_Rdtase_TM_dom"/>
</dbReference>
<evidence type="ECO:0000256" key="6">
    <source>
        <dbReference type="ARBA" id="ARBA00022723"/>
    </source>
</evidence>
<keyword evidence="5" id="KW-0001">2Fe-2S</keyword>
<comment type="caution">
    <text evidence="15">The sequence shown here is derived from an EMBL/GenBank/DDBJ whole genome shotgun (WGS) entry which is preliminary data.</text>
</comment>
<dbReference type="SUPFAM" id="SSF52343">
    <property type="entry name" value="Ferredoxin reductase-like, C-terminal NADP-linked domain"/>
    <property type="match status" value="1"/>
</dbReference>
<proteinExistence type="predicted"/>
<feature type="transmembrane region" description="Helical" evidence="13">
    <location>
        <begin position="140"/>
        <end position="157"/>
    </location>
</feature>
<keyword evidence="12 13" id="KW-0472">Membrane</keyword>
<dbReference type="InterPro" id="IPR017938">
    <property type="entry name" value="Riboflavin_synthase-like_b-brl"/>
</dbReference>
<dbReference type="InterPro" id="IPR017927">
    <property type="entry name" value="FAD-bd_FR_type"/>
</dbReference>
<evidence type="ECO:0000256" key="2">
    <source>
        <dbReference type="ARBA" id="ARBA00004141"/>
    </source>
</evidence>
<evidence type="ECO:0000313" key="15">
    <source>
        <dbReference type="EMBL" id="MBA5761300.1"/>
    </source>
</evidence>
<organism evidence="15 16">
    <name type="scientific">Vibrio marinisediminis</name>
    <dbReference type="NCBI Taxonomy" id="2758441"/>
    <lineage>
        <taxon>Bacteria</taxon>
        <taxon>Pseudomonadati</taxon>
        <taxon>Pseudomonadota</taxon>
        <taxon>Gammaproteobacteria</taxon>
        <taxon>Vibrionales</taxon>
        <taxon>Vibrionaceae</taxon>
        <taxon>Vibrio</taxon>
    </lineage>
</organism>
<dbReference type="PANTHER" id="PTHR47354:SF8">
    <property type="entry name" value="1,2-PHENYLACETYL-COA EPOXIDASE, SUBUNIT E"/>
    <property type="match status" value="1"/>
</dbReference>
<feature type="transmembrane region" description="Helical" evidence="13">
    <location>
        <begin position="38"/>
        <end position="59"/>
    </location>
</feature>
<evidence type="ECO:0000256" key="9">
    <source>
        <dbReference type="ARBA" id="ARBA00023002"/>
    </source>
</evidence>
<dbReference type="Proteomes" id="UP000571701">
    <property type="component" value="Unassembled WGS sequence"/>
</dbReference>
<evidence type="ECO:0000313" key="16">
    <source>
        <dbReference type="Proteomes" id="UP000571701"/>
    </source>
</evidence>
<evidence type="ECO:0000256" key="12">
    <source>
        <dbReference type="ARBA" id="ARBA00023136"/>
    </source>
</evidence>
<name>A0A7W2FNF1_9VIBR</name>
<keyword evidence="8 13" id="KW-1133">Transmembrane helix</keyword>
<comment type="subcellular location">
    <subcellularLocation>
        <location evidence="2">Membrane</location>
        <topology evidence="2">Multi-pass membrane protein</topology>
    </subcellularLocation>
</comment>
<keyword evidence="11" id="KW-0411">Iron-sulfur</keyword>
<dbReference type="GO" id="GO:0016491">
    <property type="term" value="F:oxidoreductase activity"/>
    <property type="evidence" value="ECO:0007669"/>
    <property type="project" value="UniProtKB-KW"/>
</dbReference>
<keyword evidence="3" id="KW-0285">Flavoprotein</keyword>
<dbReference type="EMBL" id="JACFYF010000001">
    <property type="protein sequence ID" value="MBA5761300.1"/>
    <property type="molecule type" value="Genomic_DNA"/>
</dbReference>
<evidence type="ECO:0000256" key="7">
    <source>
        <dbReference type="ARBA" id="ARBA00022827"/>
    </source>
</evidence>
<keyword evidence="16" id="KW-1185">Reference proteome</keyword>
<dbReference type="GO" id="GO:0051537">
    <property type="term" value="F:2 iron, 2 sulfur cluster binding"/>
    <property type="evidence" value="ECO:0007669"/>
    <property type="project" value="UniProtKB-KW"/>
</dbReference>